<dbReference type="AlphaFoldDB" id="E4XGB5"/>
<feature type="transmembrane region" description="Helical" evidence="8">
    <location>
        <begin position="333"/>
        <end position="354"/>
    </location>
</feature>
<dbReference type="GO" id="GO:0005886">
    <property type="term" value="C:plasma membrane"/>
    <property type="evidence" value="ECO:0007669"/>
    <property type="project" value="TreeGrafter"/>
</dbReference>
<dbReference type="Gene3D" id="1.20.1730.10">
    <property type="entry name" value="Sodium/glucose cotransporter"/>
    <property type="match status" value="2"/>
</dbReference>
<feature type="region of interest" description="Disordered" evidence="7">
    <location>
        <begin position="510"/>
        <end position="529"/>
    </location>
</feature>
<evidence type="ECO:0000256" key="2">
    <source>
        <dbReference type="ARBA" id="ARBA00006434"/>
    </source>
</evidence>
<evidence type="ECO:0000256" key="3">
    <source>
        <dbReference type="ARBA" id="ARBA00022692"/>
    </source>
</evidence>
<keyword evidence="4 8" id="KW-1133">Transmembrane helix</keyword>
<evidence type="ECO:0000256" key="5">
    <source>
        <dbReference type="ARBA" id="ARBA00023136"/>
    </source>
</evidence>
<dbReference type="InParanoid" id="E4XGB5"/>
<feature type="transmembrane region" description="Helical" evidence="8">
    <location>
        <begin position="292"/>
        <end position="321"/>
    </location>
</feature>
<evidence type="ECO:0000313" key="10">
    <source>
        <dbReference type="Proteomes" id="UP000001307"/>
    </source>
</evidence>
<keyword evidence="3 8" id="KW-0812">Transmembrane</keyword>
<keyword evidence="5 8" id="KW-0472">Membrane</keyword>
<feature type="compositionally biased region" description="Basic and acidic residues" evidence="7">
    <location>
        <begin position="520"/>
        <end position="529"/>
    </location>
</feature>
<dbReference type="InterPro" id="IPR001734">
    <property type="entry name" value="Na/solute_symporter"/>
</dbReference>
<feature type="transmembrane region" description="Helical" evidence="8">
    <location>
        <begin position="395"/>
        <end position="413"/>
    </location>
</feature>
<dbReference type="GO" id="GO:0005412">
    <property type="term" value="F:D-glucose:sodium symporter activity"/>
    <property type="evidence" value="ECO:0007669"/>
    <property type="project" value="TreeGrafter"/>
</dbReference>
<feature type="transmembrane region" description="Helical" evidence="8">
    <location>
        <begin position="541"/>
        <end position="561"/>
    </location>
</feature>
<dbReference type="PANTHER" id="PTHR11819">
    <property type="entry name" value="SOLUTE CARRIER FAMILY 5"/>
    <property type="match status" value="1"/>
</dbReference>
<evidence type="ECO:0000256" key="1">
    <source>
        <dbReference type="ARBA" id="ARBA00004141"/>
    </source>
</evidence>
<organism evidence="9">
    <name type="scientific">Oikopleura dioica</name>
    <name type="common">Tunicate</name>
    <dbReference type="NCBI Taxonomy" id="34765"/>
    <lineage>
        <taxon>Eukaryota</taxon>
        <taxon>Metazoa</taxon>
        <taxon>Chordata</taxon>
        <taxon>Tunicata</taxon>
        <taxon>Appendicularia</taxon>
        <taxon>Copelata</taxon>
        <taxon>Oikopleuridae</taxon>
        <taxon>Oikopleura</taxon>
    </lineage>
</organism>
<dbReference type="EMBL" id="FN653047">
    <property type="protein sequence ID" value="CBY09713.1"/>
    <property type="molecule type" value="Genomic_DNA"/>
</dbReference>
<feature type="transmembrane region" description="Helical" evidence="8">
    <location>
        <begin position="437"/>
        <end position="458"/>
    </location>
</feature>
<evidence type="ECO:0000256" key="8">
    <source>
        <dbReference type="SAM" id="Phobius"/>
    </source>
</evidence>
<evidence type="ECO:0000256" key="4">
    <source>
        <dbReference type="ARBA" id="ARBA00022989"/>
    </source>
</evidence>
<dbReference type="OrthoDB" id="6132759at2759"/>
<feature type="transmembrane region" description="Helical" evidence="8">
    <location>
        <begin position="39"/>
        <end position="58"/>
    </location>
</feature>
<sequence>MWFLPVAFSLYSSNIGSSSFIGLAGSGAAAGIAVGVFEWNAMICLLMLGWLFVPVYLASGIKTMPEFLQRRFPGERIQLYLAVLSLFIYIFTKISADLFSGSLFISLAIPQLNLYVAIIILLSITAAYSVAGGLKAVIYVEALWAKYNCSIPSDYLSPQETANGAACGAVRADFDHVLRAPDADLPWPGAIFGLTIIATWYWCTDQVLVQRCLAAKNLSHVKLGCVIAGLIKVTPVFLMVFPGMISRILFTDEVACVDPDNCKSVCNSRIGCSNIAYPTLILRLLPAGLRGMLMAVMLAALMSSLTSTFNSGATLFTLDIYAKIRKNASQAELLIVSRLTMLALCGISILWLPIVQNSSDGQLFDYIQAITSYLGPPVVTIFVLGIFWPRCNEPGAFWGLLCGLVIGLSKMLLEFTQPTGLCGEALPNPTVLAKMHYLHFAILLAFLTVIIAVTVSLLTRDRKFLPRMTYWTRFSNKKRKSITEFKTKEENTRAEVPKWLKCLIRENKTSSSEEMIEEQPVQKKEHEDPSEILREEKSWNIAANLTAVFLAVACVFLHAYFA</sequence>
<evidence type="ECO:0000256" key="6">
    <source>
        <dbReference type="RuleBase" id="RU362091"/>
    </source>
</evidence>
<comment type="subcellular location">
    <subcellularLocation>
        <location evidence="1">Membrane</location>
        <topology evidence="1">Multi-pass membrane protein</topology>
    </subcellularLocation>
</comment>
<dbReference type="PANTHER" id="PTHR11819:SF195">
    <property type="entry name" value="SODIUM_GLUCOSE COTRANSPORTER 4"/>
    <property type="match status" value="1"/>
</dbReference>
<reference evidence="9" key="1">
    <citation type="journal article" date="2010" name="Science">
        <title>Plasticity of animal genome architecture unmasked by rapid evolution of a pelagic tunicate.</title>
        <authorList>
            <person name="Denoeud F."/>
            <person name="Henriet S."/>
            <person name="Mungpakdee S."/>
            <person name="Aury J.M."/>
            <person name="Da Silva C."/>
            <person name="Brinkmann H."/>
            <person name="Mikhaleva J."/>
            <person name="Olsen L.C."/>
            <person name="Jubin C."/>
            <person name="Canestro C."/>
            <person name="Bouquet J.M."/>
            <person name="Danks G."/>
            <person name="Poulain J."/>
            <person name="Campsteijn C."/>
            <person name="Adamski M."/>
            <person name="Cross I."/>
            <person name="Yadetie F."/>
            <person name="Muffato M."/>
            <person name="Louis A."/>
            <person name="Butcher S."/>
            <person name="Tsagkogeorga G."/>
            <person name="Konrad A."/>
            <person name="Singh S."/>
            <person name="Jensen M.F."/>
            <person name="Cong E.H."/>
            <person name="Eikeseth-Otteraa H."/>
            <person name="Noel B."/>
            <person name="Anthouard V."/>
            <person name="Porcel B.M."/>
            <person name="Kachouri-Lafond R."/>
            <person name="Nishino A."/>
            <person name="Ugolini M."/>
            <person name="Chourrout P."/>
            <person name="Nishida H."/>
            <person name="Aasland R."/>
            <person name="Huzurbazar S."/>
            <person name="Westhof E."/>
            <person name="Delsuc F."/>
            <person name="Lehrach H."/>
            <person name="Reinhardt R."/>
            <person name="Weissenbach J."/>
            <person name="Roy S.W."/>
            <person name="Artiguenave F."/>
            <person name="Postlethwait J.H."/>
            <person name="Manak J.R."/>
            <person name="Thompson E.M."/>
            <person name="Jaillon O."/>
            <person name="Du Pasquier L."/>
            <person name="Boudinot P."/>
            <person name="Liberles D.A."/>
            <person name="Volff J.N."/>
            <person name="Philippe H."/>
            <person name="Lenhard B."/>
            <person name="Roest Crollius H."/>
            <person name="Wincker P."/>
            <person name="Chourrout D."/>
        </authorList>
    </citation>
    <scope>NUCLEOTIDE SEQUENCE [LARGE SCALE GENOMIC DNA]</scope>
</reference>
<keyword evidence="10" id="KW-1185">Reference proteome</keyword>
<feature type="transmembrane region" description="Helical" evidence="8">
    <location>
        <begin position="366"/>
        <end position="388"/>
    </location>
</feature>
<protein>
    <submittedName>
        <fullName evidence="9">Uncharacterized protein</fullName>
    </submittedName>
</protein>
<evidence type="ECO:0000313" key="9">
    <source>
        <dbReference type="EMBL" id="CBY09713.1"/>
    </source>
</evidence>
<dbReference type="Proteomes" id="UP000001307">
    <property type="component" value="Unassembled WGS sequence"/>
</dbReference>
<feature type="transmembrane region" description="Helical" evidence="8">
    <location>
        <begin position="79"/>
        <end position="109"/>
    </location>
</feature>
<name>E4XGB5_OIKDI</name>
<feature type="transmembrane region" description="Helical" evidence="8">
    <location>
        <begin position="223"/>
        <end position="245"/>
    </location>
</feature>
<dbReference type="InterPro" id="IPR038377">
    <property type="entry name" value="Na/Glc_symporter_sf"/>
</dbReference>
<comment type="similarity">
    <text evidence="2 6">Belongs to the sodium:solute symporter (SSF) (TC 2.A.21) family.</text>
</comment>
<accession>E4XGB5</accession>
<evidence type="ECO:0000256" key="7">
    <source>
        <dbReference type="SAM" id="MobiDB-lite"/>
    </source>
</evidence>
<proteinExistence type="inferred from homology"/>
<dbReference type="Pfam" id="PF00474">
    <property type="entry name" value="SSF"/>
    <property type="match status" value="2"/>
</dbReference>
<dbReference type="PROSITE" id="PS50283">
    <property type="entry name" value="NA_SOLUT_SYMP_3"/>
    <property type="match status" value="1"/>
</dbReference>
<feature type="transmembrane region" description="Helical" evidence="8">
    <location>
        <begin position="115"/>
        <end position="138"/>
    </location>
</feature>
<gene>
    <name evidence="9" type="ORF">GSOID_T00010523001</name>
</gene>
<dbReference type="NCBIfam" id="TIGR00813">
    <property type="entry name" value="sss"/>
    <property type="match status" value="1"/>
</dbReference>